<dbReference type="CDD" id="cd03794">
    <property type="entry name" value="GT4_WbuB-like"/>
    <property type="match status" value="1"/>
</dbReference>
<dbReference type="Gene3D" id="3.40.50.2000">
    <property type="entry name" value="Glycogen Phosphorylase B"/>
    <property type="match status" value="2"/>
</dbReference>
<evidence type="ECO:0000313" key="4">
    <source>
        <dbReference type="Proteomes" id="UP000076962"/>
    </source>
</evidence>
<feature type="domain" description="Glycosyltransferase subfamily 4-like N-terminal" evidence="2">
    <location>
        <begin position="17"/>
        <end position="204"/>
    </location>
</feature>
<reference evidence="3 4" key="1">
    <citation type="submission" date="2016-05" db="EMBL/GenBank/DDBJ databases">
        <title>Single-cell genome of chain-forming Candidatus Thiomargarita nelsonii and comparison to other large sulfur-oxidizing bacteria.</title>
        <authorList>
            <person name="Winkel M."/>
            <person name="Salman V."/>
            <person name="Woyke T."/>
            <person name="Schulz-Vogt H."/>
            <person name="Richter M."/>
            <person name="Flood B."/>
            <person name="Bailey J."/>
            <person name="Amann R."/>
            <person name="Mussmann M."/>
        </authorList>
    </citation>
    <scope>NUCLEOTIDE SEQUENCE [LARGE SCALE GENOMIC DNA]</scope>
    <source>
        <strain evidence="3 4">THI036</strain>
    </source>
</reference>
<sequence length="414" mass="47065">MLHILIQCINYPPEIVGGGKYTGEMVEWLAARGHKISVITAPPFYPQWKIGEGYSGLAYRQEKHHGVEVIRCPLWVPSKPSSLKRVLVWLSFVIPAAPIVFWKIIREQPDVVFVIYPYLFAAPWVRLVSLLSKSKTWLHIQDYETDAAFELGFFKLKFVRWFATLFENGLLRSFNRVSTISRRMLERLKLKGVLPEKSVFFPNWVDTQMIFPTTNSEAFRAQFDLSTKNFVALYSGNMGVKQGLEILIEAAKKLQNKPNIMFILCGDGAIREQLVQQAQNLNNVKFIPLQPYEKLNQLLNMADVHLLPQRADAADLVMPSKLSGMLASGRPILATANPSTQVADTVKNAGLVVPPGDVGAFVEALLFMESNQEQCQEWGKRAREIAIREWDKEQILLKFEQELIITTRIAYNKG</sequence>
<dbReference type="Proteomes" id="UP000076962">
    <property type="component" value="Unassembled WGS sequence"/>
</dbReference>
<dbReference type="GO" id="GO:0016758">
    <property type="term" value="F:hexosyltransferase activity"/>
    <property type="evidence" value="ECO:0007669"/>
    <property type="project" value="TreeGrafter"/>
</dbReference>
<dbReference type="PANTHER" id="PTHR45947:SF3">
    <property type="entry name" value="SULFOQUINOVOSYL TRANSFERASE SQD2"/>
    <property type="match status" value="1"/>
</dbReference>
<dbReference type="SUPFAM" id="SSF53756">
    <property type="entry name" value="UDP-Glycosyltransferase/glycogen phosphorylase"/>
    <property type="match status" value="1"/>
</dbReference>
<dbReference type="PANTHER" id="PTHR45947">
    <property type="entry name" value="SULFOQUINOVOSYL TRANSFERASE SQD2"/>
    <property type="match status" value="1"/>
</dbReference>
<dbReference type="InterPro" id="IPR001296">
    <property type="entry name" value="Glyco_trans_1"/>
</dbReference>
<comment type="caution">
    <text evidence="3">The sequence shown here is derived from an EMBL/GenBank/DDBJ whole genome shotgun (WGS) entry which is preliminary data.</text>
</comment>
<accession>A0A176S1Y5</accession>
<dbReference type="Pfam" id="PF00534">
    <property type="entry name" value="Glycos_transf_1"/>
    <property type="match status" value="1"/>
</dbReference>
<dbReference type="InterPro" id="IPR028098">
    <property type="entry name" value="Glyco_trans_4-like_N"/>
</dbReference>
<evidence type="ECO:0000259" key="2">
    <source>
        <dbReference type="Pfam" id="PF13579"/>
    </source>
</evidence>
<dbReference type="EMBL" id="LUTY01001270">
    <property type="protein sequence ID" value="OAD21957.1"/>
    <property type="molecule type" value="Genomic_DNA"/>
</dbReference>
<keyword evidence="3" id="KW-0808">Transferase</keyword>
<name>A0A176S1Y5_9GAMM</name>
<dbReference type="InterPro" id="IPR050194">
    <property type="entry name" value="Glycosyltransferase_grp1"/>
</dbReference>
<evidence type="ECO:0000259" key="1">
    <source>
        <dbReference type="Pfam" id="PF00534"/>
    </source>
</evidence>
<proteinExistence type="predicted"/>
<feature type="domain" description="Glycosyl transferase family 1" evidence="1">
    <location>
        <begin position="217"/>
        <end position="384"/>
    </location>
</feature>
<evidence type="ECO:0000313" key="3">
    <source>
        <dbReference type="EMBL" id="OAD21957.1"/>
    </source>
</evidence>
<organism evidence="3 4">
    <name type="scientific">Candidatus Thiomargarita nelsonii</name>
    <dbReference type="NCBI Taxonomy" id="1003181"/>
    <lineage>
        <taxon>Bacteria</taxon>
        <taxon>Pseudomonadati</taxon>
        <taxon>Pseudomonadota</taxon>
        <taxon>Gammaproteobacteria</taxon>
        <taxon>Thiotrichales</taxon>
        <taxon>Thiotrichaceae</taxon>
        <taxon>Thiomargarita</taxon>
    </lineage>
</organism>
<dbReference type="AlphaFoldDB" id="A0A176S1Y5"/>
<dbReference type="PATRIC" id="fig|1003181.4.peg.3092"/>
<gene>
    <name evidence="3" type="ORF">THIOM_002262</name>
</gene>
<protein>
    <submittedName>
        <fullName evidence="3">Colanic acid biosynthesis glycosyl transferase WcaI</fullName>
    </submittedName>
</protein>
<dbReference type="Pfam" id="PF13579">
    <property type="entry name" value="Glyco_trans_4_4"/>
    <property type="match status" value="1"/>
</dbReference>
<dbReference type="NCBIfam" id="NF007640">
    <property type="entry name" value="PRK10307.1"/>
    <property type="match status" value="1"/>
</dbReference>
<keyword evidence="4" id="KW-1185">Reference proteome</keyword>